<protein>
    <submittedName>
        <fullName evidence="1">Uncharacterized protein</fullName>
    </submittedName>
</protein>
<accession>A0AAX3EDR6</accession>
<sequence length="79" mass="8553">MTRTTAPTNLMPLCQIADPQVQEHLPCQHGESGGVRCENPDPHTDDHWISEHTIAHSLAGIGYACTAFEPAGPTRPLHS</sequence>
<name>A0AAX3EDR6_PAEUR</name>
<dbReference type="AlphaFoldDB" id="A0AAX3EDR6"/>
<keyword evidence="2" id="KW-1185">Reference proteome</keyword>
<dbReference type="RefSeq" id="WP_069695079.1">
    <property type="nucleotide sequence ID" value="NZ_CP043010.1"/>
</dbReference>
<evidence type="ECO:0000313" key="1">
    <source>
        <dbReference type="EMBL" id="UYV96071.1"/>
    </source>
</evidence>
<dbReference type="EMBL" id="CP101185">
    <property type="protein sequence ID" value="UYV96071.1"/>
    <property type="molecule type" value="Genomic_DNA"/>
</dbReference>
<dbReference type="Proteomes" id="UP001163293">
    <property type="component" value="Chromosome"/>
</dbReference>
<proteinExistence type="predicted"/>
<evidence type="ECO:0000313" key="2">
    <source>
        <dbReference type="Proteomes" id="UP001163293"/>
    </source>
</evidence>
<gene>
    <name evidence="1" type="ORF">NL394_13375</name>
</gene>
<reference evidence="1" key="1">
    <citation type="submission" date="2022-07" db="EMBL/GenBank/DDBJ databases">
        <authorList>
            <person name="Wu T."/>
        </authorList>
    </citation>
    <scope>NUCLEOTIDE SEQUENCE</scope>
    <source>
        <strain evidence="1">SD-1</strain>
    </source>
</reference>
<organism evidence="1 2">
    <name type="scientific">Paenarthrobacter ureafaciens</name>
    <dbReference type="NCBI Taxonomy" id="37931"/>
    <lineage>
        <taxon>Bacteria</taxon>
        <taxon>Bacillati</taxon>
        <taxon>Actinomycetota</taxon>
        <taxon>Actinomycetes</taxon>
        <taxon>Micrococcales</taxon>
        <taxon>Micrococcaceae</taxon>
        <taxon>Paenarthrobacter</taxon>
    </lineage>
</organism>